<accession>E5FNE0</accession>
<reference evidence="3" key="1">
    <citation type="journal article" date="2010" name="ChemBioChem">
        <title>Analysis of the sorangicin gene cluster reinforces the utility of a combined phylogenetic/retrobiosynthetic analysis for deciphering natural product assembly by trans-AT PKS.</title>
        <authorList>
            <person name="Irschik H."/>
            <person name="Kopp M."/>
            <person name="Weissman K.J."/>
            <person name="Buntin K."/>
            <person name="Piel J."/>
            <person name="Muller R."/>
        </authorList>
    </citation>
    <scope>NUCLEOTIDE SEQUENCE</scope>
    <source>
        <strain evidence="3">So ce12</strain>
    </source>
</reference>
<dbReference type="InterPro" id="IPR014179">
    <property type="entry name" value="PfaD-like_TIM-barrel"/>
</dbReference>
<keyword evidence="1" id="KW-0472">Membrane</keyword>
<evidence type="ECO:0000313" key="3">
    <source>
        <dbReference type="EMBL" id="ADN68488.1"/>
    </source>
</evidence>
<dbReference type="NCBIfam" id="TIGR02814">
    <property type="entry name" value="pfaD_fam"/>
    <property type="match status" value="1"/>
</dbReference>
<proteinExistence type="predicted"/>
<dbReference type="EMBL" id="HM584908">
    <property type="protein sequence ID" value="ADN68488.1"/>
    <property type="molecule type" value="Genomic_DNA"/>
</dbReference>
<feature type="domain" description="[Acyl-carrier-protein] S-malonyltransferase-like inserted helical" evidence="2">
    <location>
        <begin position="321"/>
        <end position="400"/>
    </location>
</feature>
<dbReference type="AlphaFoldDB" id="E5FNE0"/>
<evidence type="ECO:0000256" key="1">
    <source>
        <dbReference type="SAM" id="Phobius"/>
    </source>
</evidence>
<protein>
    <submittedName>
        <fullName evidence="3">SorN</fullName>
    </submittedName>
</protein>
<gene>
    <name evidence="3" type="primary">sorN</name>
</gene>
<dbReference type="SUPFAM" id="SSF51395">
    <property type="entry name" value="FMN-linked oxidoreductases"/>
    <property type="match status" value="1"/>
</dbReference>
<dbReference type="Pfam" id="PF03060">
    <property type="entry name" value="NMO"/>
    <property type="match status" value="1"/>
</dbReference>
<name>E5FNE0_SORCE</name>
<organism evidence="3">
    <name type="scientific">Sorangium cellulosum</name>
    <name type="common">Polyangium cellulosum</name>
    <dbReference type="NCBI Taxonomy" id="56"/>
    <lineage>
        <taxon>Bacteria</taxon>
        <taxon>Pseudomonadati</taxon>
        <taxon>Myxococcota</taxon>
        <taxon>Polyangia</taxon>
        <taxon>Polyangiales</taxon>
        <taxon>Polyangiaceae</taxon>
        <taxon>Sorangium</taxon>
    </lineage>
</organism>
<dbReference type="PANTHER" id="PTHR32332:SF20">
    <property type="entry name" value="2-NITROPROPANE DIOXYGENASE-LIKE PROTEIN"/>
    <property type="match status" value="1"/>
</dbReference>
<keyword evidence="1" id="KW-0812">Transmembrane</keyword>
<keyword evidence="1" id="KW-1133">Transmembrane helix</keyword>
<dbReference type="InterPro" id="IPR049489">
    <property type="entry name" value="FabD-like_helical_ins"/>
</dbReference>
<dbReference type="InterPro" id="IPR013785">
    <property type="entry name" value="Aldolase_TIM"/>
</dbReference>
<dbReference type="PANTHER" id="PTHR32332">
    <property type="entry name" value="2-NITROPROPANE DIOXYGENASE"/>
    <property type="match status" value="1"/>
</dbReference>
<dbReference type="Gene3D" id="3.20.20.70">
    <property type="entry name" value="Aldolase class I"/>
    <property type="match status" value="1"/>
</dbReference>
<sequence>MINARSLGSPEFRADYGLKYAYVAGAMYKGIASKELVVAMGNAGLIGYLGTGGLGLDEIESSIRYIQSELSNAPGGSYGMNLLSNPEAPDQEERTVDLYLRYGIRCVEAAAFIRITPALVRYRVKGIRPDPEMGAVPAHRVLAKVSRPEVASAFMQPPPDSALRDLVAAGRITPREAELAGLVPMADDVCVEADSGGHTDRGVAYALMPAMFALRDEMMARYRYRRRIRIGAAGGIGAPAAAAAAFVMGADFILTGSINQCTREARTSDAVKALLQQIDVQDTAYAPAGDMFELGAKIQVVRRGLFFPARANRLHELYMRHGSLDEIDPTTRRQIEQKYFKRSFEQVWEETRAYYAGTNPRKLGEIERSPKQKMAAVFRWYFAHTTRLALDGIEDERFDYQIHCGPALGSFNRWVKGTDIEPWQNRHVADIAERLMRGTAELLTARFSAMNGGDAATGRGVASDPLSRR</sequence>
<dbReference type="Pfam" id="PF21607">
    <property type="entry name" value="FabD_helical_ins"/>
    <property type="match status" value="1"/>
</dbReference>
<feature type="transmembrane region" description="Helical" evidence="1">
    <location>
        <begin position="228"/>
        <end position="254"/>
    </location>
</feature>
<evidence type="ECO:0000259" key="2">
    <source>
        <dbReference type="Pfam" id="PF21607"/>
    </source>
</evidence>